<protein>
    <submittedName>
        <fullName evidence="1">Uncharacterized protein</fullName>
    </submittedName>
</protein>
<organism evidence="1 2">
    <name type="scientific">Achromobacter kerstersii</name>
    <dbReference type="NCBI Taxonomy" id="1353890"/>
    <lineage>
        <taxon>Bacteria</taxon>
        <taxon>Pseudomonadati</taxon>
        <taxon>Pseudomonadota</taxon>
        <taxon>Betaproteobacteria</taxon>
        <taxon>Burkholderiales</taxon>
        <taxon>Alcaligenaceae</taxon>
        <taxon>Achromobacter</taxon>
    </lineage>
</organism>
<dbReference type="EMBL" id="CADIJQ010000001">
    <property type="protein sequence ID" value="CAB3675866.1"/>
    <property type="molecule type" value="Genomic_DNA"/>
</dbReference>
<gene>
    <name evidence="1" type="ORF">LMG3441_01321</name>
</gene>
<reference evidence="1 2" key="1">
    <citation type="submission" date="2020-04" db="EMBL/GenBank/DDBJ databases">
        <authorList>
            <person name="De Canck E."/>
        </authorList>
    </citation>
    <scope>NUCLEOTIDE SEQUENCE [LARGE SCALE GENOMIC DNA]</scope>
    <source>
        <strain evidence="1 2">LMG 3441</strain>
    </source>
</reference>
<proteinExistence type="predicted"/>
<accession>A0A6S6ZHI1</accession>
<evidence type="ECO:0000313" key="1">
    <source>
        <dbReference type="EMBL" id="CAB3675866.1"/>
    </source>
</evidence>
<dbReference type="Proteomes" id="UP000494269">
    <property type="component" value="Unassembled WGS sequence"/>
</dbReference>
<evidence type="ECO:0000313" key="2">
    <source>
        <dbReference type="Proteomes" id="UP000494269"/>
    </source>
</evidence>
<name>A0A6S6ZHI1_9BURK</name>
<keyword evidence="2" id="KW-1185">Reference proteome</keyword>
<dbReference type="AlphaFoldDB" id="A0A6S6ZHI1"/>
<sequence>MWTVKWFAGPWSIEIPALTRLLAYASLIEDNLPAFKQSSRRVCSNDMRALCNKVSPRL</sequence>